<organism evidence="1 2">
    <name type="scientific">Thelohanellus kitauei</name>
    <name type="common">Myxosporean</name>
    <dbReference type="NCBI Taxonomy" id="669202"/>
    <lineage>
        <taxon>Eukaryota</taxon>
        <taxon>Metazoa</taxon>
        <taxon>Cnidaria</taxon>
        <taxon>Myxozoa</taxon>
        <taxon>Myxosporea</taxon>
        <taxon>Bivalvulida</taxon>
        <taxon>Platysporina</taxon>
        <taxon>Myxobolidae</taxon>
        <taxon>Thelohanellus</taxon>
    </lineage>
</organism>
<protein>
    <submittedName>
        <fullName evidence="1">Uncharacterized protein</fullName>
    </submittedName>
</protein>
<dbReference type="AlphaFoldDB" id="A0A0C2NDX7"/>
<comment type="caution">
    <text evidence="1">The sequence shown here is derived from an EMBL/GenBank/DDBJ whole genome shotgun (WGS) entry which is preliminary data.</text>
</comment>
<dbReference type="Proteomes" id="UP000031668">
    <property type="component" value="Unassembled WGS sequence"/>
</dbReference>
<dbReference type="EMBL" id="JWZT01001337">
    <property type="protein sequence ID" value="KII72187.1"/>
    <property type="molecule type" value="Genomic_DNA"/>
</dbReference>
<gene>
    <name evidence="1" type="ORF">RF11_12978</name>
</gene>
<evidence type="ECO:0000313" key="1">
    <source>
        <dbReference type="EMBL" id="KII72187.1"/>
    </source>
</evidence>
<accession>A0A0C2NDX7</accession>
<sequence length="107" mass="12822">MKIVVGILQDCFLVIKMQFEFRTIHTRKIPQIWSTIGFFKKNVWQIKLNAGIHFYGEKFEHITNTSAITIYINQKSTILNFHIKSLYSDSLLWTTLLRLRKHNNKFY</sequence>
<reference evidence="1 2" key="1">
    <citation type="journal article" date="2014" name="Genome Biol. Evol.">
        <title>The genome of the myxosporean Thelohanellus kitauei shows adaptations to nutrient acquisition within its fish host.</title>
        <authorList>
            <person name="Yang Y."/>
            <person name="Xiong J."/>
            <person name="Zhou Z."/>
            <person name="Huo F."/>
            <person name="Miao W."/>
            <person name="Ran C."/>
            <person name="Liu Y."/>
            <person name="Zhang J."/>
            <person name="Feng J."/>
            <person name="Wang M."/>
            <person name="Wang M."/>
            <person name="Wang L."/>
            <person name="Yao B."/>
        </authorList>
    </citation>
    <scope>NUCLEOTIDE SEQUENCE [LARGE SCALE GENOMIC DNA]</scope>
    <source>
        <strain evidence="1">Wuqing</strain>
    </source>
</reference>
<evidence type="ECO:0000313" key="2">
    <source>
        <dbReference type="Proteomes" id="UP000031668"/>
    </source>
</evidence>
<name>A0A0C2NDX7_THEKT</name>
<keyword evidence="2" id="KW-1185">Reference proteome</keyword>
<proteinExistence type="predicted"/>